<evidence type="ECO:0000256" key="3">
    <source>
        <dbReference type="ARBA" id="ARBA00022679"/>
    </source>
</evidence>
<accession>A0A4Q0YZ60</accession>
<evidence type="ECO:0000259" key="4">
    <source>
        <dbReference type="Pfam" id="PF08241"/>
    </source>
</evidence>
<evidence type="ECO:0000313" key="5">
    <source>
        <dbReference type="EMBL" id="RXJ74411.1"/>
    </source>
</evidence>
<dbReference type="InterPro" id="IPR013216">
    <property type="entry name" value="Methyltransf_11"/>
</dbReference>
<dbReference type="Pfam" id="PF08241">
    <property type="entry name" value="Methyltransf_11"/>
    <property type="match status" value="1"/>
</dbReference>
<feature type="domain" description="Methyltransferase type 11" evidence="4">
    <location>
        <begin position="3"/>
        <end position="47"/>
    </location>
</feature>
<dbReference type="GO" id="GO:0008757">
    <property type="term" value="F:S-adenosylmethionine-dependent methyltransferase activity"/>
    <property type="evidence" value="ECO:0007669"/>
    <property type="project" value="InterPro"/>
</dbReference>
<dbReference type="SUPFAM" id="SSF53335">
    <property type="entry name" value="S-adenosyl-L-methionine-dependent methyltransferases"/>
    <property type="match status" value="1"/>
</dbReference>
<protein>
    <submittedName>
        <fullName evidence="5">SAM-dependent methyltransferase</fullName>
    </submittedName>
</protein>
<dbReference type="Proteomes" id="UP000290287">
    <property type="component" value="Unassembled WGS sequence"/>
</dbReference>
<dbReference type="AlphaFoldDB" id="A0A4Q0YZ60"/>
<evidence type="ECO:0000256" key="1">
    <source>
        <dbReference type="ARBA" id="ARBA00008361"/>
    </source>
</evidence>
<proteinExistence type="inferred from homology"/>
<dbReference type="RefSeq" id="WP_129120879.1">
    <property type="nucleotide sequence ID" value="NZ_PEIB01000002.1"/>
</dbReference>
<dbReference type="InterPro" id="IPR051052">
    <property type="entry name" value="Diverse_substrate_MTase"/>
</dbReference>
<dbReference type="InterPro" id="IPR029063">
    <property type="entry name" value="SAM-dependent_MTases_sf"/>
</dbReference>
<sequence>MAGSAEATSLPSGSVDLITAAQAFHWFNNAESQKEFRRILRPDGLVAVIWNKRDLRSAFHRDYDNLLKQYASDYAKVTHLQIKDAEVEAFFAHFEGKEIFPHHQQMDFEQLLGRLRSSSYCPDEGSEAYSTLTKAMKALFEKYKQKGFLSFEYQTCVYLGKM</sequence>
<organism evidence="5 6">
    <name type="scientific">Veronia nyctiphanis</name>
    <dbReference type="NCBI Taxonomy" id="1278244"/>
    <lineage>
        <taxon>Bacteria</taxon>
        <taxon>Pseudomonadati</taxon>
        <taxon>Pseudomonadota</taxon>
        <taxon>Gammaproteobacteria</taxon>
        <taxon>Vibrionales</taxon>
        <taxon>Vibrionaceae</taxon>
        <taxon>Veronia</taxon>
    </lineage>
</organism>
<keyword evidence="6" id="KW-1185">Reference proteome</keyword>
<comment type="caution">
    <text evidence="5">The sequence shown here is derived from an EMBL/GenBank/DDBJ whole genome shotgun (WGS) entry which is preliminary data.</text>
</comment>
<keyword evidence="3 5" id="KW-0808">Transferase</keyword>
<comment type="similarity">
    <text evidence="1">Belongs to the methyltransferase superfamily.</text>
</comment>
<dbReference type="EMBL" id="PEIB01000002">
    <property type="protein sequence ID" value="RXJ74411.1"/>
    <property type="molecule type" value="Genomic_DNA"/>
</dbReference>
<gene>
    <name evidence="5" type="ORF">CS022_02035</name>
</gene>
<dbReference type="OrthoDB" id="7348755at2"/>
<dbReference type="Gene3D" id="3.40.50.150">
    <property type="entry name" value="Vaccinia Virus protein VP39"/>
    <property type="match status" value="1"/>
</dbReference>
<dbReference type="PANTHER" id="PTHR44942:SF4">
    <property type="entry name" value="METHYLTRANSFERASE TYPE 11 DOMAIN-CONTAINING PROTEIN"/>
    <property type="match status" value="1"/>
</dbReference>
<dbReference type="PANTHER" id="PTHR44942">
    <property type="entry name" value="METHYLTRANSF_11 DOMAIN-CONTAINING PROTEIN"/>
    <property type="match status" value="1"/>
</dbReference>
<evidence type="ECO:0000256" key="2">
    <source>
        <dbReference type="ARBA" id="ARBA00022603"/>
    </source>
</evidence>
<evidence type="ECO:0000313" key="6">
    <source>
        <dbReference type="Proteomes" id="UP000290287"/>
    </source>
</evidence>
<name>A0A4Q0YZ60_9GAMM</name>
<reference evidence="5 6" key="1">
    <citation type="submission" date="2017-10" db="EMBL/GenBank/DDBJ databases">
        <title>Nyctiphanis sp. nov., isolated from the stomach of the euphausiid Nyctiphanes simplex (Hansen, 1911) in the Gulf of California.</title>
        <authorList>
            <person name="Gomez-Gil B."/>
            <person name="Aguilar-Mendez M."/>
            <person name="Lopez-Cortes A."/>
            <person name="Gomez-Gutierrez J."/>
            <person name="Roque A."/>
            <person name="Lang E."/>
            <person name="Gonzalez-Castillo A."/>
        </authorList>
    </citation>
    <scope>NUCLEOTIDE SEQUENCE [LARGE SCALE GENOMIC DNA]</scope>
    <source>
        <strain evidence="5 6">CAIM 600</strain>
    </source>
</reference>
<keyword evidence="2 5" id="KW-0489">Methyltransferase</keyword>
<dbReference type="GO" id="GO:0032259">
    <property type="term" value="P:methylation"/>
    <property type="evidence" value="ECO:0007669"/>
    <property type="project" value="UniProtKB-KW"/>
</dbReference>